<dbReference type="GO" id="GO:0006874">
    <property type="term" value="P:intracellular calcium ion homeostasis"/>
    <property type="evidence" value="ECO:0007669"/>
    <property type="project" value="TreeGrafter"/>
</dbReference>
<dbReference type="InterPro" id="IPR006544">
    <property type="entry name" value="P-type_TPase_V"/>
</dbReference>
<dbReference type="GO" id="GO:0046872">
    <property type="term" value="F:metal ion binding"/>
    <property type="evidence" value="ECO:0007669"/>
    <property type="project" value="UniProtKB-KW"/>
</dbReference>
<evidence type="ECO:0000256" key="1">
    <source>
        <dbReference type="ARBA" id="ARBA00004141"/>
    </source>
</evidence>
<evidence type="ECO:0000313" key="7">
    <source>
        <dbReference type="EMBL" id="KIK31835.1"/>
    </source>
</evidence>
<evidence type="ECO:0000256" key="5">
    <source>
        <dbReference type="ARBA" id="ARBA00022842"/>
    </source>
</evidence>
<dbReference type="SUPFAM" id="SSF56784">
    <property type="entry name" value="HAD-like"/>
    <property type="match status" value="1"/>
</dbReference>
<evidence type="ECO:0000256" key="6">
    <source>
        <dbReference type="ARBA" id="ARBA00022967"/>
    </source>
</evidence>
<dbReference type="GO" id="GO:0005789">
    <property type="term" value="C:endoplasmic reticulum membrane"/>
    <property type="evidence" value="ECO:0007669"/>
    <property type="project" value="TreeGrafter"/>
</dbReference>
<name>A0A0C9Z315_9AGAM</name>
<evidence type="ECO:0000313" key="8">
    <source>
        <dbReference type="Proteomes" id="UP000054485"/>
    </source>
</evidence>
<organism evidence="7 8">
    <name type="scientific">Suillus luteus UH-Slu-Lm8-n1</name>
    <dbReference type="NCBI Taxonomy" id="930992"/>
    <lineage>
        <taxon>Eukaryota</taxon>
        <taxon>Fungi</taxon>
        <taxon>Dikarya</taxon>
        <taxon>Basidiomycota</taxon>
        <taxon>Agaricomycotina</taxon>
        <taxon>Agaricomycetes</taxon>
        <taxon>Agaricomycetidae</taxon>
        <taxon>Boletales</taxon>
        <taxon>Suillineae</taxon>
        <taxon>Suillaceae</taxon>
        <taxon>Suillus</taxon>
    </lineage>
</organism>
<dbReference type="InterPro" id="IPR023214">
    <property type="entry name" value="HAD_sf"/>
</dbReference>
<dbReference type="Gene3D" id="3.40.50.1000">
    <property type="entry name" value="HAD superfamily/HAD-like"/>
    <property type="match status" value="1"/>
</dbReference>
<feature type="non-terminal residue" evidence="7">
    <location>
        <position position="126"/>
    </location>
</feature>
<keyword evidence="3" id="KW-0547">Nucleotide-binding</keyword>
<gene>
    <name evidence="7" type="ORF">CY34DRAFT_102670</name>
</gene>
<dbReference type="GO" id="GO:0005524">
    <property type="term" value="F:ATP binding"/>
    <property type="evidence" value="ECO:0007669"/>
    <property type="project" value="UniProtKB-KW"/>
</dbReference>
<comment type="subcellular location">
    <subcellularLocation>
        <location evidence="1">Membrane</location>
        <topology evidence="1">Multi-pass membrane protein</topology>
    </subcellularLocation>
</comment>
<keyword evidence="2" id="KW-0479">Metal-binding</keyword>
<reference evidence="8" key="2">
    <citation type="submission" date="2015-01" db="EMBL/GenBank/DDBJ databases">
        <title>Evolutionary Origins and Diversification of the Mycorrhizal Mutualists.</title>
        <authorList>
            <consortium name="DOE Joint Genome Institute"/>
            <consortium name="Mycorrhizal Genomics Consortium"/>
            <person name="Kohler A."/>
            <person name="Kuo A."/>
            <person name="Nagy L.G."/>
            <person name="Floudas D."/>
            <person name="Copeland A."/>
            <person name="Barry K.W."/>
            <person name="Cichocki N."/>
            <person name="Veneault-Fourrey C."/>
            <person name="LaButti K."/>
            <person name="Lindquist E.A."/>
            <person name="Lipzen A."/>
            <person name="Lundell T."/>
            <person name="Morin E."/>
            <person name="Murat C."/>
            <person name="Riley R."/>
            <person name="Ohm R."/>
            <person name="Sun H."/>
            <person name="Tunlid A."/>
            <person name="Henrissat B."/>
            <person name="Grigoriev I.V."/>
            <person name="Hibbett D.S."/>
            <person name="Martin F."/>
        </authorList>
    </citation>
    <scope>NUCLEOTIDE SEQUENCE [LARGE SCALE GENOMIC DNA]</scope>
    <source>
        <strain evidence="8">UH-Slu-Lm8-n1</strain>
    </source>
</reference>
<evidence type="ECO:0000256" key="3">
    <source>
        <dbReference type="ARBA" id="ARBA00022741"/>
    </source>
</evidence>
<keyword evidence="8" id="KW-1185">Reference proteome</keyword>
<dbReference type="HOGENOM" id="CLU_1987019_0_0_1"/>
<protein>
    <submittedName>
        <fullName evidence="7">Uncharacterized protein</fullName>
    </submittedName>
</protein>
<dbReference type="InParanoid" id="A0A0C9Z315"/>
<keyword evidence="5" id="KW-0460">Magnesium</keyword>
<dbReference type="AlphaFoldDB" id="A0A0C9Z315"/>
<accession>A0A0C9Z315</accession>
<dbReference type="GO" id="GO:0015662">
    <property type="term" value="F:P-type ion transporter activity"/>
    <property type="evidence" value="ECO:0007669"/>
    <property type="project" value="TreeGrafter"/>
</dbReference>
<evidence type="ECO:0000256" key="4">
    <source>
        <dbReference type="ARBA" id="ARBA00022840"/>
    </source>
</evidence>
<dbReference type="EMBL" id="KN836603">
    <property type="protein sequence ID" value="KIK31835.1"/>
    <property type="molecule type" value="Genomic_DNA"/>
</dbReference>
<sequence length="126" mass="14233">INKLSREDVESRLMFGGFSVFHCPLKPDAVETLKMLAESSHRCIMITGDNPPTAVHVTLNVEIVDRDVLILDLRENPTHEADLVWCTTDETKIVLVDPSRPLDLKRLFDKYDICVTTGATMKHETV</sequence>
<keyword evidence="4" id="KW-0067">ATP-binding</keyword>
<proteinExistence type="predicted"/>
<dbReference type="PANTHER" id="PTHR45630:SF7">
    <property type="entry name" value="ENDOPLASMIC RETICULUM TRANSMEMBRANE HELIX TRANSLOCASE"/>
    <property type="match status" value="1"/>
</dbReference>
<dbReference type="OrthoDB" id="48943at2759"/>
<keyword evidence="6" id="KW-1278">Translocase</keyword>
<dbReference type="STRING" id="930992.A0A0C9Z315"/>
<evidence type="ECO:0000256" key="2">
    <source>
        <dbReference type="ARBA" id="ARBA00022723"/>
    </source>
</evidence>
<dbReference type="Proteomes" id="UP000054485">
    <property type="component" value="Unassembled WGS sequence"/>
</dbReference>
<dbReference type="InterPro" id="IPR036412">
    <property type="entry name" value="HAD-like_sf"/>
</dbReference>
<reference evidence="7 8" key="1">
    <citation type="submission" date="2014-04" db="EMBL/GenBank/DDBJ databases">
        <authorList>
            <consortium name="DOE Joint Genome Institute"/>
            <person name="Kuo A."/>
            <person name="Ruytinx J."/>
            <person name="Rineau F."/>
            <person name="Colpaert J."/>
            <person name="Kohler A."/>
            <person name="Nagy L.G."/>
            <person name="Floudas D."/>
            <person name="Copeland A."/>
            <person name="Barry K.W."/>
            <person name="Cichocki N."/>
            <person name="Veneault-Fourrey C."/>
            <person name="LaButti K."/>
            <person name="Lindquist E.A."/>
            <person name="Lipzen A."/>
            <person name="Lundell T."/>
            <person name="Morin E."/>
            <person name="Murat C."/>
            <person name="Sun H."/>
            <person name="Tunlid A."/>
            <person name="Henrissat B."/>
            <person name="Grigoriev I.V."/>
            <person name="Hibbett D.S."/>
            <person name="Martin F."/>
            <person name="Nordberg H.P."/>
            <person name="Cantor M.N."/>
            <person name="Hua S.X."/>
        </authorList>
    </citation>
    <scope>NUCLEOTIDE SEQUENCE [LARGE SCALE GENOMIC DNA]</scope>
    <source>
        <strain evidence="7 8">UH-Slu-Lm8-n1</strain>
    </source>
</reference>
<dbReference type="PANTHER" id="PTHR45630">
    <property type="entry name" value="CATION-TRANSPORTING ATPASE-RELATED"/>
    <property type="match status" value="1"/>
</dbReference>
<dbReference type="GO" id="GO:0019829">
    <property type="term" value="F:ATPase-coupled monoatomic cation transmembrane transporter activity"/>
    <property type="evidence" value="ECO:0007669"/>
    <property type="project" value="TreeGrafter"/>
</dbReference>